<dbReference type="InterPro" id="IPR050492">
    <property type="entry name" value="Bact_metal-bind_prot9"/>
</dbReference>
<evidence type="ECO:0000256" key="11">
    <source>
        <dbReference type="ARBA" id="ARBA00023157"/>
    </source>
</evidence>
<dbReference type="SUPFAM" id="SSF53807">
    <property type="entry name" value="Helical backbone' metal receptor"/>
    <property type="match status" value="1"/>
</dbReference>
<evidence type="ECO:0000256" key="8">
    <source>
        <dbReference type="ARBA" id="ARBA00022833"/>
    </source>
</evidence>
<reference evidence="14 15" key="1">
    <citation type="submission" date="2023-01" db="EMBL/GenBank/DDBJ databases">
        <title>Vibrio sp. KJ40-1 sp.nov, isolated from marine algae.</title>
        <authorList>
            <person name="Butt M."/>
            <person name="Kim J.M.J."/>
            <person name="Jeon C.O.C."/>
        </authorList>
    </citation>
    <scope>NUCLEOTIDE SEQUENCE [LARGE SCALE GENOMIC DNA]</scope>
    <source>
        <strain evidence="14 15">KJ40-1</strain>
    </source>
</reference>
<dbReference type="Pfam" id="PF01297">
    <property type="entry name" value="ZnuA"/>
    <property type="match status" value="1"/>
</dbReference>
<evidence type="ECO:0000313" key="14">
    <source>
        <dbReference type="EMBL" id="MDB1123440.1"/>
    </source>
</evidence>
<dbReference type="InterPro" id="IPR006127">
    <property type="entry name" value="ZnuA-like"/>
</dbReference>
<dbReference type="PANTHER" id="PTHR42953:SF3">
    <property type="entry name" value="HIGH-AFFINITY ZINC UPTAKE SYSTEM PROTEIN ZNUA"/>
    <property type="match status" value="1"/>
</dbReference>
<keyword evidence="5" id="KW-0479">Metal-binding</keyword>
<evidence type="ECO:0000256" key="4">
    <source>
        <dbReference type="ARBA" id="ARBA00022448"/>
    </source>
</evidence>
<keyword evidence="11" id="KW-1015">Disulfide bond</keyword>
<evidence type="ECO:0000256" key="6">
    <source>
        <dbReference type="ARBA" id="ARBA00022729"/>
    </source>
</evidence>
<keyword evidence="10" id="KW-0406">Ion transport</keyword>
<keyword evidence="6 13" id="KW-0732">Signal</keyword>
<evidence type="ECO:0000256" key="3">
    <source>
        <dbReference type="ARBA" id="ARBA00015915"/>
    </source>
</evidence>
<sequence length="295" mass="32592">MKNLIKTALFLMVVVAPLSQATTIVTSIKPFQLIALEITQGVTEPESLLSSTASPHDYAMKPSDLKTLKRADLVIWFGPELEPFLEKVLADGNNSLQLSKSDVAFIEYEEDGHDDHHGHDHGSVDPHIWLGPDLAEQIATEIANKLSEIDQINAARYNDNLAVFISNLEKSVNEIKAELAPYSNSGYYVFHDAYGYFETYFHLNKLGHFTLSPDRKPGAKTLIQIRSALKAGSAHCVFSEPQFKPTTVESVTRGSDVFVGVLDPLATDIEASSGAYFRFMTGLASSYKECLSYNK</sequence>
<dbReference type="InterPro" id="IPR035520">
    <property type="entry name" value="ZnuA"/>
</dbReference>
<evidence type="ECO:0000256" key="7">
    <source>
        <dbReference type="ARBA" id="ARBA00022764"/>
    </source>
</evidence>
<dbReference type="Gene3D" id="3.40.50.1980">
    <property type="entry name" value="Nitrogenase molybdenum iron protein domain"/>
    <property type="match status" value="2"/>
</dbReference>
<dbReference type="EMBL" id="JAQLOI010000001">
    <property type="protein sequence ID" value="MDB1123440.1"/>
    <property type="molecule type" value="Genomic_DNA"/>
</dbReference>
<comment type="caution">
    <text evidence="14">The sequence shown here is derived from an EMBL/GenBank/DDBJ whole genome shotgun (WGS) entry which is preliminary data.</text>
</comment>
<evidence type="ECO:0000256" key="10">
    <source>
        <dbReference type="ARBA" id="ARBA00023065"/>
    </source>
</evidence>
<evidence type="ECO:0000256" key="13">
    <source>
        <dbReference type="SAM" id="SignalP"/>
    </source>
</evidence>
<feature type="signal peptide" evidence="13">
    <location>
        <begin position="1"/>
        <end position="21"/>
    </location>
</feature>
<evidence type="ECO:0000256" key="2">
    <source>
        <dbReference type="ARBA" id="ARBA00011028"/>
    </source>
</evidence>
<comment type="subcellular location">
    <subcellularLocation>
        <location evidence="1">Periplasm</location>
    </subcellularLocation>
</comment>
<dbReference type="Proteomes" id="UP001210678">
    <property type="component" value="Unassembled WGS sequence"/>
</dbReference>
<evidence type="ECO:0000313" key="15">
    <source>
        <dbReference type="Proteomes" id="UP001210678"/>
    </source>
</evidence>
<keyword evidence="8" id="KW-0862">Zinc</keyword>
<evidence type="ECO:0000256" key="5">
    <source>
        <dbReference type="ARBA" id="ARBA00022723"/>
    </source>
</evidence>
<comment type="function">
    <text evidence="12">Part of the ATP-binding cassette (ABC) transport system ZnuABC involved in zinc import. Binds zinc with high affinity and specificity and delivers it to the membrane permease for translocation into the cytoplasm.</text>
</comment>
<dbReference type="PANTHER" id="PTHR42953">
    <property type="entry name" value="HIGH-AFFINITY ZINC UPTAKE SYSTEM PROTEIN ZNUA-RELATED"/>
    <property type="match status" value="1"/>
</dbReference>
<evidence type="ECO:0000256" key="9">
    <source>
        <dbReference type="ARBA" id="ARBA00022906"/>
    </source>
</evidence>
<accession>A0ABT4YPG7</accession>
<protein>
    <recommendedName>
        <fullName evidence="3">High-affinity zinc uptake system protein ZnuA</fullName>
    </recommendedName>
</protein>
<feature type="chain" id="PRO_5045249949" description="High-affinity zinc uptake system protein ZnuA" evidence="13">
    <location>
        <begin position="22"/>
        <end position="295"/>
    </location>
</feature>
<proteinExistence type="inferred from homology"/>
<dbReference type="CDD" id="cd01019">
    <property type="entry name" value="ZnuA"/>
    <property type="match status" value="1"/>
</dbReference>
<organism evidence="14 15">
    <name type="scientific">Vibrio algarum</name>
    <dbReference type="NCBI Taxonomy" id="3020714"/>
    <lineage>
        <taxon>Bacteria</taxon>
        <taxon>Pseudomonadati</taxon>
        <taxon>Pseudomonadota</taxon>
        <taxon>Gammaproteobacteria</taxon>
        <taxon>Vibrionales</taxon>
        <taxon>Vibrionaceae</taxon>
        <taxon>Vibrio</taxon>
    </lineage>
</organism>
<keyword evidence="7" id="KW-0574">Periplasm</keyword>
<keyword evidence="9" id="KW-0864">Zinc transport</keyword>
<name>A0ABT4YPG7_9VIBR</name>
<keyword evidence="4" id="KW-0813">Transport</keyword>
<evidence type="ECO:0000256" key="12">
    <source>
        <dbReference type="ARBA" id="ARBA00045516"/>
    </source>
</evidence>
<evidence type="ECO:0000256" key="1">
    <source>
        <dbReference type="ARBA" id="ARBA00004418"/>
    </source>
</evidence>
<gene>
    <name evidence="14" type="ORF">PGX00_07100</name>
</gene>
<keyword evidence="15" id="KW-1185">Reference proteome</keyword>
<comment type="similarity">
    <text evidence="2">Belongs to the bacterial solute-binding protein 9 family.</text>
</comment>